<evidence type="ECO:0000313" key="1">
    <source>
        <dbReference type="EMBL" id="NBZ87140.1"/>
    </source>
</evidence>
<dbReference type="AlphaFoldDB" id="A0AAE5BRY4"/>
<sequence>MGMIGHNRGPQEGQGWHLHCWKRARADLLPTLPLEVVRLRVARAQALRLDYRTYASVRAATGHDVVAFLFSSNALRVSSGRIAPLRALHLTAVQAGRIGLAQGLAVAVLAENPELTSAHPAPAPFAPWGAARAAIRAALPGISGDRVILVGAAPWEKDWLSAGGLAAFLPEERYFPA</sequence>
<gene>
    <name evidence="1" type="ORF">GV832_06065</name>
</gene>
<comment type="caution">
    <text evidence="1">The sequence shown here is derived from an EMBL/GenBank/DDBJ whole genome shotgun (WGS) entry which is preliminary data.</text>
</comment>
<protein>
    <submittedName>
        <fullName evidence="1">Uncharacterized protein</fullName>
    </submittedName>
</protein>
<organism evidence="1 2">
    <name type="scientific">Stagnihabitans tardus</name>
    <dbReference type="NCBI Taxonomy" id="2699202"/>
    <lineage>
        <taxon>Bacteria</taxon>
        <taxon>Pseudomonadati</taxon>
        <taxon>Pseudomonadota</taxon>
        <taxon>Alphaproteobacteria</taxon>
        <taxon>Rhodobacterales</taxon>
        <taxon>Paracoccaceae</taxon>
        <taxon>Stagnihabitans</taxon>
    </lineage>
</organism>
<proteinExistence type="predicted"/>
<reference evidence="1" key="1">
    <citation type="submission" date="2020-01" db="EMBL/GenBank/DDBJ databases">
        <authorList>
            <person name="Chen W.-M."/>
        </authorList>
    </citation>
    <scope>NUCLEOTIDE SEQUENCE</scope>
    <source>
        <strain evidence="1">CYK-10</strain>
    </source>
</reference>
<accession>A0AAE5BRY4</accession>
<dbReference type="Proteomes" id="UP001193501">
    <property type="component" value="Unassembled WGS sequence"/>
</dbReference>
<evidence type="ECO:0000313" key="2">
    <source>
        <dbReference type="Proteomes" id="UP001193501"/>
    </source>
</evidence>
<name>A0AAE5BRY4_9RHOB</name>
<dbReference type="EMBL" id="JAABNR010000004">
    <property type="protein sequence ID" value="NBZ87140.1"/>
    <property type="molecule type" value="Genomic_DNA"/>
</dbReference>
<keyword evidence="2" id="KW-1185">Reference proteome</keyword>